<dbReference type="GO" id="GO:0051537">
    <property type="term" value="F:2 iron, 2 sulfur cluster binding"/>
    <property type="evidence" value="ECO:0007669"/>
    <property type="project" value="UniProtKB-KW"/>
</dbReference>
<keyword evidence="2" id="KW-0408">Iron</keyword>
<dbReference type="Pfam" id="PF00970">
    <property type="entry name" value="FAD_binding_6"/>
    <property type="match status" value="1"/>
</dbReference>
<reference evidence="6" key="1">
    <citation type="submission" date="2016-09" db="EMBL/GenBank/DDBJ databases">
        <authorList>
            <person name="Capua I."/>
            <person name="De Benedictis P."/>
            <person name="Joannis T."/>
            <person name="Lombin L.H."/>
            <person name="Cattoli G."/>
        </authorList>
    </citation>
    <scope>NUCLEOTIDE SEQUENCE</scope>
    <source>
        <strain evidence="6">B9</strain>
    </source>
</reference>
<dbReference type="SUPFAM" id="SSF54292">
    <property type="entry name" value="2Fe-2S ferredoxin-like"/>
    <property type="match status" value="1"/>
</dbReference>
<dbReference type="InterPro" id="IPR001709">
    <property type="entry name" value="Flavoprot_Pyr_Nucl_cyt_Rdtase"/>
</dbReference>
<evidence type="ECO:0000256" key="2">
    <source>
        <dbReference type="ARBA" id="ARBA00022714"/>
    </source>
</evidence>
<dbReference type="SUPFAM" id="SSF52343">
    <property type="entry name" value="Ferredoxin reductase-like, C-terminal NADP-linked domain"/>
    <property type="match status" value="1"/>
</dbReference>
<keyword evidence="2" id="KW-0411">Iron-sulfur</keyword>
<comment type="cofactor">
    <cofactor evidence="3">
        <name>[2Fe-2S] cluster</name>
        <dbReference type="ChEBI" id="CHEBI:190135"/>
    </cofactor>
</comment>
<dbReference type="PRINTS" id="PR00410">
    <property type="entry name" value="PHEHYDRXLASE"/>
</dbReference>
<accession>A0A1K0J9D9</accession>
<dbReference type="SUPFAM" id="SSF63380">
    <property type="entry name" value="Riboflavin synthase domain-like"/>
    <property type="match status" value="1"/>
</dbReference>
<keyword evidence="2" id="KW-0001">2Fe-2S</keyword>
<dbReference type="CDD" id="cd00207">
    <property type="entry name" value="fer2"/>
    <property type="match status" value="1"/>
</dbReference>
<evidence type="ECO:0000259" key="4">
    <source>
        <dbReference type="PROSITE" id="PS51085"/>
    </source>
</evidence>
<dbReference type="InterPro" id="IPR008333">
    <property type="entry name" value="Cbr1-like_FAD-bd_dom"/>
</dbReference>
<dbReference type="PROSITE" id="PS51085">
    <property type="entry name" value="2FE2S_FER_2"/>
    <property type="match status" value="1"/>
</dbReference>
<evidence type="ECO:0000256" key="1">
    <source>
        <dbReference type="ARBA" id="ARBA00001974"/>
    </source>
</evidence>
<dbReference type="InterPro" id="IPR001041">
    <property type="entry name" value="2Fe-2S_ferredoxin-type"/>
</dbReference>
<feature type="domain" description="FAD-binding FR-type" evidence="5">
    <location>
        <begin position="99"/>
        <end position="202"/>
    </location>
</feature>
<dbReference type="EC" id="1.17.1.-" evidence="6"/>
<dbReference type="RefSeq" id="WP_340522005.1">
    <property type="nucleotide sequence ID" value="NZ_FMSH01000096.1"/>
</dbReference>
<dbReference type="Gene3D" id="3.10.20.30">
    <property type="match status" value="1"/>
</dbReference>
<keyword evidence="6" id="KW-0560">Oxidoreductase</keyword>
<dbReference type="InterPro" id="IPR050415">
    <property type="entry name" value="MRET"/>
</dbReference>
<dbReference type="Gene3D" id="3.40.50.80">
    <property type="entry name" value="Nucleotide-binding domain of ferredoxin-NADP reductase (FNR) module"/>
    <property type="match status" value="1"/>
</dbReference>
<evidence type="ECO:0000313" key="6">
    <source>
        <dbReference type="EMBL" id="SCU74536.1"/>
    </source>
</evidence>
<dbReference type="CDD" id="cd06189">
    <property type="entry name" value="flavin_oxioreductase"/>
    <property type="match status" value="1"/>
</dbReference>
<dbReference type="InterPro" id="IPR001433">
    <property type="entry name" value="OxRdtase_FAD/NAD-bd"/>
</dbReference>
<dbReference type="InterPro" id="IPR036010">
    <property type="entry name" value="2Fe-2S_ferredoxin-like_sf"/>
</dbReference>
<dbReference type="Pfam" id="PF00111">
    <property type="entry name" value="Fer2"/>
    <property type="match status" value="1"/>
</dbReference>
<dbReference type="InterPro" id="IPR017927">
    <property type="entry name" value="FAD-bd_FR_type"/>
</dbReference>
<evidence type="ECO:0000259" key="5">
    <source>
        <dbReference type="PROSITE" id="PS51384"/>
    </source>
</evidence>
<evidence type="ECO:0000256" key="3">
    <source>
        <dbReference type="ARBA" id="ARBA00034078"/>
    </source>
</evidence>
<dbReference type="PANTHER" id="PTHR47354:SF5">
    <property type="entry name" value="PROTEIN RFBI"/>
    <property type="match status" value="1"/>
</dbReference>
<organism evidence="6">
    <name type="scientific">Cupriavidus necator</name>
    <name type="common">Alcaligenes eutrophus</name>
    <name type="synonym">Ralstonia eutropha</name>
    <dbReference type="NCBI Taxonomy" id="106590"/>
    <lineage>
        <taxon>Bacteria</taxon>
        <taxon>Pseudomonadati</taxon>
        <taxon>Pseudomonadota</taxon>
        <taxon>Betaproteobacteria</taxon>
        <taxon>Burkholderiales</taxon>
        <taxon>Burkholderiaceae</taxon>
        <taxon>Cupriavidus</taxon>
    </lineage>
</organism>
<gene>
    <name evidence="6" type="primary">ascD</name>
    <name evidence="6" type="ORF">CNECB9_1850008</name>
</gene>
<dbReference type="InterPro" id="IPR017938">
    <property type="entry name" value="Riboflavin_synthase-like_b-brl"/>
</dbReference>
<sequence>MTFKVTLQPSGHSYTVPAGTTVLTAGLNAGWIMPYSCRAGGCRTCRGRILAGQVDHGRAHAAYLTEAQRAEGLALLCQAKPLSDLVIEVKELSLKQVKPRKTPCRVRQIRRVAPDVVVLDLRLPINENLRYAPGQYLDFLLPGGERRSYSIATPPSAAGQISLELHIRHTPGGVFTDRLFGGEIEPGQILQFEAPLGTFSLREESSAPIVFVASGTGFAPIKAIIGYMIERKLERPMTLYWGGRRRQDLYLDELVRSWESACPWFRYVPVLSEAQPEDGWSGRTGYVHRAVMEDLPDLSGHQVYACGAPVMVEAAREDFVARCGLRESEFFADSFLTQAELVGSPA</sequence>
<dbReference type="InterPro" id="IPR039261">
    <property type="entry name" value="FNR_nucleotide-bd"/>
</dbReference>
<dbReference type="AlphaFoldDB" id="A0A1K0J9D9"/>
<feature type="domain" description="2Fe-2S ferredoxin-type" evidence="4">
    <location>
        <begin position="3"/>
        <end position="93"/>
    </location>
</feature>
<dbReference type="GO" id="GO:0016491">
    <property type="term" value="F:oxidoreductase activity"/>
    <property type="evidence" value="ECO:0007669"/>
    <property type="project" value="UniProtKB-KW"/>
</dbReference>
<dbReference type="Pfam" id="PF00175">
    <property type="entry name" value="NAD_binding_1"/>
    <property type="match status" value="1"/>
</dbReference>
<dbReference type="PANTHER" id="PTHR47354">
    <property type="entry name" value="NADH OXIDOREDUCTASE HCR"/>
    <property type="match status" value="1"/>
</dbReference>
<dbReference type="EMBL" id="FMSH01000096">
    <property type="protein sequence ID" value="SCU74536.1"/>
    <property type="molecule type" value="Genomic_DNA"/>
</dbReference>
<name>A0A1K0J9D9_CUPNE</name>
<comment type="cofactor">
    <cofactor evidence="1">
        <name>FAD</name>
        <dbReference type="ChEBI" id="CHEBI:57692"/>
    </cofactor>
</comment>
<dbReference type="PRINTS" id="PR00371">
    <property type="entry name" value="FPNCR"/>
</dbReference>
<dbReference type="PROSITE" id="PS51384">
    <property type="entry name" value="FAD_FR"/>
    <property type="match status" value="1"/>
</dbReference>
<keyword evidence="2" id="KW-0479">Metal-binding</keyword>
<dbReference type="InterPro" id="IPR012675">
    <property type="entry name" value="Beta-grasp_dom_sf"/>
</dbReference>
<protein>
    <submittedName>
        <fullName evidence="6">CDP-6-deoxy-L-threo-D-glycero-4-hexulose-3-dehydrase reductase</fullName>
        <ecNumber evidence="6">1.17.1.-</ecNumber>
    </submittedName>
</protein>
<proteinExistence type="predicted"/>
<dbReference type="Gene3D" id="2.40.30.10">
    <property type="entry name" value="Translation factors"/>
    <property type="match status" value="1"/>
</dbReference>